<protein>
    <submittedName>
        <fullName evidence="1">Gp05</fullName>
    </submittedName>
</protein>
<dbReference type="KEGG" id="vg:18564116"/>
<dbReference type="RefSeq" id="YP_009016186.1">
    <property type="nucleotide sequence ID" value="NC_023722.1"/>
</dbReference>
<accession>D4P7Y0</accession>
<keyword evidence="2" id="KW-1185">Reference proteome</keyword>
<dbReference type="EMBL" id="GU580943">
    <property type="protein sequence ID" value="ADD81110.1"/>
    <property type="molecule type" value="Genomic_DNA"/>
</dbReference>
<gene>
    <name evidence="1" type="ORF">ReqiPine5gene05</name>
</gene>
<dbReference type="Proteomes" id="UP000001504">
    <property type="component" value="Segment"/>
</dbReference>
<sequence>MTTAELTHEDHVARLRECATRVRATPDGHPNANIALDRLAYAIRDSVLAGLPQEDRKIALTTV</sequence>
<name>D4P7Y0_9CAUD</name>
<reference evidence="1 2" key="1">
    <citation type="journal article" date="2011" name="Appl. Environ. Microbiol.">
        <title>Genomic and functional analyses of Rhodococcus equi phages ReqiPepy6, ReqiPoco6, ReqiPine5, and ReqiDocB7.</title>
        <authorList>
            <person name="Summer E.J."/>
            <person name="Liu M."/>
            <person name="Gill J.J."/>
            <person name="Grant M."/>
            <person name="Chan-Cortes T.N."/>
            <person name="Ferguson L."/>
            <person name="Janes C."/>
            <person name="Lange K."/>
            <person name="Bertoli M."/>
            <person name="Moore C."/>
            <person name="Orchard R.C."/>
            <person name="Cohen N."/>
            <person name="Young R."/>
        </authorList>
    </citation>
    <scope>NUCLEOTIDE SEQUENCE [LARGE SCALE GENOMIC DNA]</scope>
</reference>
<organism evidence="1 2">
    <name type="scientific">Rhodococcus phage ReqiPine5</name>
    <dbReference type="NCBI Taxonomy" id="691963"/>
    <lineage>
        <taxon>Viruses</taxon>
        <taxon>Duplodnaviria</taxon>
        <taxon>Heunggongvirae</taxon>
        <taxon>Uroviricota</taxon>
        <taxon>Caudoviricetes</taxon>
        <taxon>Caudoviricetes incertae sedis</taxon>
        <taxon>Reqipinevirus</taxon>
        <taxon>Reqipinevirus reqipine5</taxon>
    </lineage>
</organism>
<proteinExistence type="predicted"/>
<evidence type="ECO:0000313" key="1">
    <source>
        <dbReference type="EMBL" id="ADD81110.1"/>
    </source>
</evidence>
<evidence type="ECO:0000313" key="2">
    <source>
        <dbReference type="Proteomes" id="UP000001504"/>
    </source>
</evidence>
<dbReference type="GeneID" id="18564116"/>